<sequence length="109" mass="13079">MDLKDIITDETNIKSKEIRFLKPPGYPYIVFNDEQHCYGSDNKKALIIKHTVSLELYTKTINQDESSDKVENLILNILGTDYRRRRDWIDSEEHYLTVYDFEFSDKKRR</sequence>
<dbReference type="RefSeq" id="WP_153971999.1">
    <property type="nucleotide sequence ID" value="NZ_JACRWE010000002.1"/>
</dbReference>
<evidence type="ECO:0000313" key="1">
    <source>
        <dbReference type="EMBL" id="MBC5996376.1"/>
    </source>
</evidence>
<proteinExistence type="predicted"/>
<organism evidence="1 2">
    <name type="scientific">Romboutsia faecis</name>
    <dbReference type="NCBI Taxonomy" id="2764597"/>
    <lineage>
        <taxon>Bacteria</taxon>
        <taxon>Bacillati</taxon>
        <taxon>Bacillota</taxon>
        <taxon>Clostridia</taxon>
        <taxon>Peptostreptococcales</taxon>
        <taxon>Peptostreptococcaceae</taxon>
        <taxon>Romboutsia</taxon>
    </lineage>
</organism>
<evidence type="ECO:0008006" key="3">
    <source>
        <dbReference type="Google" id="ProtNLM"/>
    </source>
</evidence>
<comment type="caution">
    <text evidence="1">The sequence shown here is derived from an EMBL/GenBank/DDBJ whole genome shotgun (WGS) entry which is preliminary data.</text>
</comment>
<gene>
    <name evidence="1" type="ORF">H8923_06340</name>
</gene>
<evidence type="ECO:0000313" key="2">
    <source>
        <dbReference type="Proteomes" id="UP000609849"/>
    </source>
</evidence>
<reference evidence="1 2" key="1">
    <citation type="submission" date="2020-08" db="EMBL/GenBank/DDBJ databases">
        <authorList>
            <person name="Liu C."/>
            <person name="Sun Q."/>
        </authorList>
    </citation>
    <scope>NUCLEOTIDE SEQUENCE [LARGE SCALE GENOMIC DNA]</scope>
    <source>
        <strain evidence="1 2">NSJ-18</strain>
    </source>
</reference>
<name>A0ABR7JN66_9FIRM</name>
<protein>
    <recommendedName>
        <fullName evidence="3">Phage protein</fullName>
    </recommendedName>
</protein>
<accession>A0ABR7JN66</accession>
<keyword evidence="2" id="KW-1185">Reference proteome</keyword>
<dbReference type="EMBL" id="JACRWE010000002">
    <property type="protein sequence ID" value="MBC5996376.1"/>
    <property type="molecule type" value="Genomic_DNA"/>
</dbReference>
<dbReference type="Proteomes" id="UP000609849">
    <property type="component" value="Unassembled WGS sequence"/>
</dbReference>